<keyword evidence="2" id="KW-0812">Transmembrane</keyword>
<evidence type="ECO:0000313" key="3">
    <source>
        <dbReference type="EMBL" id="CAI9926474.1"/>
    </source>
</evidence>
<reference evidence="3" key="1">
    <citation type="submission" date="2023-06" db="EMBL/GenBank/DDBJ databases">
        <authorList>
            <person name="Kurt Z."/>
        </authorList>
    </citation>
    <scope>NUCLEOTIDE SEQUENCE</scope>
</reference>
<feature type="compositionally biased region" description="Basic and acidic residues" evidence="1">
    <location>
        <begin position="41"/>
        <end position="56"/>
    </location>
</feature>
<dbReference type="Proteomes" id="UP001642409">
    <property type="component" value="Unassembled WGS sequence"/>
</dbReference>
<evidence type="ECO:0000313" key="4">
    <source>
        <dbReference type="EMBL" id="CAL6002731.1"/>
    </source>
</evidence>
<evidence type="ECO:0000256" key="2">
    <source>
        <dbReference type="SAM" id="Phobius"/>
    </source>
</evidence>
<feature type="transmembrane region" description="Helical" evidence="2">
    <location>
        <begin position="218"/>
        <end position="238"/>
    </location>
</feature>
<dbReference type="EMBL" id="CAXDID020000046">
    <property type="protein sequence ID" value="CAL6002731.1"/>
    <property type="molecule type" value="Genomic_DNA"/>
</dbReference>
<evidence type="ECO:0000256" key="1">
    <source>
        <dbReference type="SAM" id="MobiDB-lite"/>
    </source>
</evidence>
<feature type="region of interest" description="Disordered" evidence="1">
    <location>
        <begin position="34"/>
        <end position="56"/>
    </location>
</feature>
<dbReference type="EMBL" id="CATOUU010000369">
    <property type="protein sequence ID" value="CAI9926474.1"/>
    <property type="molecule type" value="Genomic_DNA"/>
</dbReference>
<dbReference type="AlphaFoldDB" id="A0AA86NV83"/>
<accession>A0AA86NV83</accession>
<keyword evidence="2" id="KW-0472">Membrane</keyword>
<proteinExistence type="predicted"/>
<keyword evidence="5" id="KW-1185">Reference proteome</keyword>
<evidence type="ECO:0000313" key="5">
    <source>
        <dbReference type="Proteomes" id="UP001642409"/>
    </source>
</evidence>
<protein>
    <submittedName>
        <fullName evidence="4">Hypothetical_protein</fullName>
    </submittedName>
</protein>
<comment type="caution">
    <text evidence="3">The sequence shown here is derived from an EMBL/GenBank/DDBJ whole genome shotgun (WGS) entry which is preliminary data.</text>
</comment>
<gene>
    <name evidence="3" type="ORF">HINF_LOCUS14119</name>
    <name evidence="4" type="ORF">HINF_LOCUS18059</name>
</gene>
<keyword evidence="2" id="KW-1133">Transmembrane helix</keyword>
<organism evidence="3">
    <name type="scientific">Hexamita inflata</name>
    <dbReference type="NCBI Taxonomy" id="28002"/>
    <lineage>
        <taxon>Eukaryota</taxon>
        <taxon>Metamonada</taxon>
        <taxon>Diplomonadida</taxon>
        <taxon>Hexamitidae</taxon>
        <taxon>Hexamitinae</taxon>
        <taxon>Hexamita</taxon>
    </lineage>
</organism>
<reference evidence="4 5" key="2">
    <citation type="submission" date="2024-07" db="EMBL/GenBank/DDBJ databases">
        <authorList>
            <person name="Akdeniz Z."/>
        </authorList>
    </citation>
    <scope>NUCLEOTIDE SEQUENCE [LARGE SCALE GENOMIC DNA]</scope>
</reference>
<sequence>MFVQVLFAPQYNQQHQFRCRISVQSSLELEGVSSFPGLDQQDERDGKRDAEAHGNRDNDNRVAFALGSSSLLKRVASTVLFCDNHYVVQLHNIYHHLFQIRAKQTFVNYLSAVQHFYESFTRIAEARELDDHPAGGQVRLEQAAEAVVQFLVLVGGGQKQDQHQSETNIYCSLFRYSPYITIIIKIINQIFIFLLILNSIHHMLCQLILLNIQNTAHLQYFILLNLATFSILLLLQFADVRYISNSKLFYFKQQFTTFDFHQQNGESNFSLTR</sequence>
<name>A0AA86NV83_9EUKA</name>